<dbReference type="AlphaFoldDB" id="A0A9P1IFT6"/>
<evidence type="ECO:0000313" key="2">
    <source>
        <dbReference type="Proteomes" id="UP001152747"/>
    </source>
</evidence>
<dbReference type="EMBL" id="CANHGI010000003">
    <property type="protein sequence ID" value="CAI5444494.1"/>
    <property type="molecule type" value="Genomic_DNA"/>
</dbReference>
<proteinExistence type="predicted"/>
<name>A0A9P1IFT6_9PELO</name>
<gene>
    <name evidence="1" type="ORF">CAMP_LOCUS7131</name>
</gene>
<evidence type="ECO:0000313" key="1">
    <source>
        <dbReference type="EMBL" id="CAI5444494.1"/>
    </source>
</evidence>
<evidence type="ECO:0008006" key="3">
    <source>
        <dbReference type="Google" id="ProtNLM"/>
    </source>
</evidence>
<comment type="caution">
    <text evidence="1">The sequence shown here is derived from an EMBL/GenBank/DDBJ whole genome shotgun (WGS) entry which is preliminary data.</text>
</comment>
<reference evidence="1" key="1">
    <citation type="submission" date="2022-11" db="EMBL/GenBank/DDBJ databases">
        <authorList>
            <person name="Kikuchi T."/>
        </authorList>
    </citation>
    <scope>NUCLEOTIDE SEQUENCE</scope>
    <source>
        <strain evidence="1">PS1010</strain>
    </source>
</reference>
<accession>A0A9P1IFT6</accession>
<keyword evidence="2" id="KW-1185">Reference proteome</keyword>
<sequence length="140" mass="15399">MSKRAAIIDDSHIFSANLALAMKRAKQLERVPNPPKCYSCYGPHYIGDCDQLSLADKKHFVSTHAVCVVCQRFQKGPHTYVTCRSREKVPLCQNTICVTLGATHSPSLCFLPLVLPSLQNSISSLTLHDQDQATTSPATN</sequence>
<organism evidence="1 2">
    <name type="scientific">Caenorhabditis angaria</name>
    <dbReference type="NCBI Taxonomy" id="860376"/>
    <lineage>
        <taxon>Eukaryota</taxon>
        <taxon>Metazoa</taxon>
        <taxon>Ecdysozoa</taxon>
        <taxon>Nematoda</taxon>
        <taxon>Chromadorea</taxon>
        <taxon>Rhabditida</taxon>
        <taxon>Rhabditina</taxon>
        <taxon>Rhabditomorpha</taxon>
        <taxon>Rhabditoidea</taxon>
        <taxon>Rhabditidae</taxon>
        <taxon>Peloderinae</taxon>
        <taxon>Caenorhabditis</taxon>
    </lineage>
</organism>
<dbReference type="Proteomes" id="UP001152747">
    <property type="component" value="Unassembled WGS sequence"/>
</dbReference>
<protein>
    <recommendedName>
        <fullName evidence="3">Nanos-type domain-containing protein</fullName>
    </recommendedName>
</protein>